<accession>A0A7R8YNF1</accession>
<dbReference type="Proteomes" id="UP000594454">
    <property type="component" value="Chromosome 1"/>
</dbReference>
<feature type="compositionally biased region" description="Polar residues" evidence="1">
    <location>
        <begin position="144"/>
        <end position="160"/>
    </location>
</feature>
<organism evidence="2 3">
    <name type="scientific">Hermetia illucens</name>
    <name type="common">Black soldier fly</name>
    <dbReference type="NCBI Taxonomy" id="343691"/>
    <lineage>
        <taxon>Eukaryota</taxon>
        <taxon>Metazoa</taxon>
        <taxon>Ecdysozoa</taxon>
        <taxon>Arthropoda</taxon>
        <taxon>Hexapoda</taxon>
        <taxon>Insecta</taxon>
        <taxon>Pterygota</taxon>
        <taxon>Neoptera</taxon>
        <taxon>Endopterygota</taxon>
        <taxon>Diptera</taxon>
        <taxon>Brachycera</taxon>
        <taxon>Stratiomyomorpha</taxon>
        <taxon>Stratiomyidae</taxon>
        <taxon>Hermetiinae</taxon>
        <taxon>Hermetia</taxon>
    </lineage>
</organism>
<name>A0A7R8YNF1_HERIL</name>
<feature type="region of interest" description="Disordered" evidence="1">
    <location>
        <begin position="419"/>
        <end position="438"/>
    </location>
</feature>
<sequence length="489" mass="55148">MSKSNTPQSPTTASSSQNDSKRSKSNKKRPPVIQLNPVVIATDFNNRSIRISLSDTEVQVRKQNAANYGETASTLPGHQVPEYSPLSSSRFHIINNDRTAAIQKLILEDFELQSQSTDKDSEENEIEEEEEEQIIEEEEEQPESSGCNSTETQYSIQQRTGSGSRRSSAKTNNTEDRFGGTSSSDHDDEIYISPEYFVLNFVECADIVGVNPCLMREIGFTNDYYILLSVAPESTATIEEIRSSAENSANSKPTTDSSPESANAFNRRLPDQLHTPRWHPSCLNTRRIRTSNRIFPIPEQSENSSNISTQSGGNDKTYSDMETRIQKIFQIAAEQNKNRPPSRRSAWDEEYPIDTQSMPDLNTPKFEIETSLPNVIHEDCPMETVLPNKPSKRVNSCTHVKSPKCVPFVPEIEVIEPNTSATTTPWENEDSSKTAHSNKKVSTTGCSCFNWLRRLCGKKSRTTKRRPIRVYKTYFCDICPECKCTTAYF</sequence>
<protein>
    <submittedName>
        <fullName evidence="2">Uncharacterized protein</fullName>
    </submittedName>
</protein>
<keyword evidence="3" id="KW-1185">Reference proteome</keyword>
<feature type="region of interest" description="Disordered" evidence="1">
    <location>
        <begin position="298"/>
        <end position="317"/>
    </location>
</feature>
<evidence type="ECO:0000313" key="2">
    <source>
        <dbReference type="EMBL" id="CAD7079581.1"/>
    </source>
</evidence>
<dbReference type="AlphaFoldDB" id="A0A7R8YNF1"/>
<evidence type="ECO:0000313" key="3">
    <source>
        <dbReference type="Proteomes" id="UP000594454"/>
    </source>
</evidence>
<dbReference type="EMBL" id="LR899009">
    <property type="protein sequence ID" value="CAD7079581.1"/>
    <property type="molecule type" value="Genomic_DNA"/>
</dbReference>
<feature type="region of interest" description="Disordered" evidence="1">
    <location>
        <begin position="113"/>
        <end position="186"/>
    </location>
</feature>
<feature type="compositionally biased region" description="Polar residues" evidence="1">
    <location>
        <begin position="244"/>
        <end position="264"/>
    </location>
</feature>
<feature type="compositionally biased region" description="Low complexity" evidence="1">
    <location>
        <begin position="1"/>
        <end position="18"/>
    </location>
</feature>
<dbReference type="InParanoid" id="A0A7R8YNF1"/>
<feature type="compositionally biased region" description="Acidic residues" evidence="1">
    <location>
        <begin position="120"/>
        <end position="142"/>
    </location>
</feature>
<reference evidence="2 3" key="1">
    <citation type="submission" date="2020-11" db="EMBL/GenBank/DDBJ databases">
        <authorList>
            <person name="Wallbank WR R."/>
            <person name="Pardo Diaz C."/>
            <person name="Kozak K."/>
            <person name="Martin S."/>
            <person name="Jiggins C."/>
            <person name="Moest M."/>
            <person name="Warren A I."/>
            <person name="Generalovic N T."/>
            <person name="Byers J.R.P. K."/>
            <person name="Montejo-Kovacevich G."/>
            <person name="Yen C E."/>
        </authorList>
    </citation>
    <scope>NUCLEOTIDE SEQUENCE [LARGE SCALE GENOMIC DNA]</scope>
</reference>
<feature type="region of interest" description="Disordered" evidence="1">
    <location>
        <begin position="243"/>
        <end position="264"/>
    </location>
</feature>
<feature type="region of interest" description="Disordered" evidence="1">
    <location>
        <begin position="1"/>
        <end position="33"/>
    </location>
</feature>
<proteinExistence type="predicted"/>
<evidence type="ECO:0000256" key="1">
    <source>
        <dbReference type="SAM" id="MobiDB-lite"/>
    </source>
</evidence>
<gene>
    <name evidence="2" type="ORF">HERILL_LOCUS2793</name>
</gene>
<feature type="compositionally biased region" description="Polar residues" evidence="1">
    <location>
        <begin position="300"/>
        <end position="316"/>
    </location>
</feature>